<evidence type="ECO:0000313" key="1">
    <source>
        <dbReference type="EMBL" id="CAG1992646.1"/>
    </source>
</evidence>
<reference evidence="1" key="2">
    <citation type="submission" date="2021-03" db="EMBL/GenBank/DDBJ databases">
        <authorList>
            <person name="Alouane T."/>
            <person name="Langin T."/>
            <person name="Bonhomme L."/>
        </authorList>
    </citation>
    <scope>NUCLEOTIDE SEQUENCE</scope>
    <source>
        <strain evidence="1">MDC_Fg202</strain>
    </source>
</reference>
<organism evidence="2">
    <name type="scientific">Gibberella zeae</name>
    <name type="common">Wheat head blight fungus</name>
    <name type="synonym">Fusarium graminearum</name>
    <dbReference type="NCBI Taxonomy" id="5518"/>
    <lineage>
        <taxon>Eukaryota</taxon>
        <taxon>Fungi</taxon>
        <taxon>Dikarya</taxon>
        <taxon>Ascomycota</taxon>
        <taxon>Pezizomycotina</taxon>
        <taxon>Sordariomycetes</taxon>
        <taxon>Hypocreomycetidae</taxon>
        <taxon>Hypocreales</taxon>
        <taxon>Nectriaceae</taxon>
        <taxon>Fusarium</taxon>
    </lineage>
</organism>
<dbReference type="EMBL" id="CAAKMV010000143">
    <property type="protein sequence ID" value="VIO60230.1"/>
    <property type="molecule type" value="Genomic_DNA"/>
</dbReference>
<evidence type="ECO:0000313" key="2">
    <source>
        <dbReference type="EMBL" id="VIO60230.1"/>
    </source>
</evidence>
<name>A0A4E9EAL5_GIBZA</name>
<dbReference type="Proteomes" id="UP000746612">
    <property type="component" value="Unassembled WGS sequence"/>
</dbReference>
<gene>
    <name evidence="2" type="ORF">FUG_LOCUS392025</name>
    <name evidence="1" type="ORF">MDCFG202_LOCUS358326</name>
</gene>
<dbReference type="AlphaFoldDB" id="A0A4E9EAL5"/>
<reference evidence="2" key="1">
    <citation type="submission" date="2019-04" db="EMBL/GenBank/DDBJ databases">
        <authorList>
            <person name="Melise S."/>
            <person name="Noan J."/>
            <person name="Okalmin O."/>
        </authorList>
    </citation>
    <scope>NUCLEOTIDE SEQUENCE</scope>
    <source>
        <strain evidence="2">FN9</strain>
    </source>
</reference>
<dbReference type="EMBL" id="CAJPIJ010000152">
    <property type="protein sequence ID" value="CAG1992646.1"/>
    <property type="molecule type" value="Genomic_DNA"/>
</dbReference>
<sequence>MLCKFPAKRVLIAKWLKLLFSSALSWLYYAGSFQEIEGGSRALVQRKVGVGRQKERQGVNGGGLGRPRRAGITASLIKLILASNPPRRGRDQSRQSVYAASRSIWREKDGANSK</sequence>
<proteinExistence type="predicted"/>
<accession>A0A4E9EAL5</accession>
<protein>
    <submittedName>
        <fullName evidence="2">Uncharacterized protein</fullName>
    </submittedName>
</protein>